<name>A0A4P6US46_9BACL</name>
<evidence type="ECO:0000259" key="10">
    <source>
        <dbReference type="PROSITE" id="PS50109"/>
    </source>
</evidence>
<evidence type="ECO:0000256" key="6">
    <source>
        <dbReference type="ARBA" id="ARBA00022741"/>
    </source>
</evidence>
<evidence type="ECO:0000313" key="11">
    <source>
        <dbReference type="EMBL" id="QBK25457.1"/>
    </source>
</evidence>
<dbReference type="InterPro" id="IPR005467">
    <property type="entry name" value="His_kinase_dom"/>
</dbReference>
<dbReference type="Gene3D" id="1.10.287.130">
    <property type="match status" value="1"/>
</dbReference>
<dbReference type="SMART" id="SM00388">
    <property type="entry name" value="HisKA"/>
    <property type="match status" value="1"/>
</dbReference>
<dbReference type="InterPro" id="IPR036890">
    <property type="entry name" value="HATPase_C_sf"/>
</dbReference>
<keyword evidence="5" id="KW-0808">Transferase</keyword>
<dbReference type="GO" id="GO:0000155">
    <property type="term" value="F:phosphorelay sensor kinase activity"/>
    <property type="evidence" value="ECO:0007669"/>
    <property type="project" value="InterPro"/>
</dbReference>
<dbReference type="InterPro" id="IPR003661">
    <property type="entry name" value="HisK_dim/P_dom"/>
</dbReference>
<evidence type="ECO:0000256" key="5">
    <source>
        <dbReference type="ARBA" id="ARBA00022679"/>
    </source>
</evidence>
<evidence type="ECO:0000256" key="1">
    <source>
        <dbReference type="ARBA" id="ARBA00000085"/>
    </source>
</evidence>
<keyword evidence="6" id="KW-0547">Nucleotide-binding</keyword>
<dbReference type="SUPFAM" id="SSF55874">
    <property type="entry name" value="ATPase domain of HSP90 chaperone/DNA topoisomerase II/histidine kinase"/>
    <property type="match status" value="1"/>
</dbReference>
<dbReference type="InterPro" id="IPR050736">
    <property type="entry name" value="Sensor_HK_Regulatory"/>
</dbReference>
<gene>
    <name evidence="11" type="ORF">DKZ56_06070</name>
</gene>
<dbReference type="InterPro" id="IPR004358">
    <property type="entry name" value="Sig_transdc_His_kin-like_C"/>
</dbReference>
<dbReference type="Gene3D" id="3.30.565.10">
    <property type="entry name" value="Histidine kinase-like ATPase, C-terminal domain"/>
    <property type="match status" value="1"/>
</dbReference>
<evidence type="ECO:0000256" key="2">
    <source>
        <dbReference type="ARBA" id="ARBA00004651"/>
    </source>
</evidence>
<dbReference type="InterPro" id="IPR003594">
    <property type="entry name" value="HATPase_dom"/>
</dbReference>
<dbReference type="InterPro" id="IPR036097">
    <property type="entry name" value="HisK_dim/P_sf"/>
</dbReference>
<dbReference type="Pfam" id="PF02518">
    <property type="entry name" value="HATPase_c"/>
    <property type="match status" value="1"/>
</dbReference>
<dbReference type="PANTHER" id="PTHR43711:SF1">
    <property type="entry name" value="HISTIDINE KINASE 1"/>
    <property type="match status" value="1"/>
</dbReference>
<dbReference type="EMBL" id="CP036528">
    <property type="protein sequence ID" value="QBK25457.1"/>
    <property type="molecule type" value="Genomic_DNA"/>
</dbReference>
<dbReference type="FunFam" id="3.30.565.10:FF:000006">
    <property type="entry name" value="Sensor histidine kinase WalK"/>
    <property type="match status" value="1"/>
</dbReference>
<organism evidence="11 12">
    <name type="scientific">Ureibacillus thermophilus</name>
    <dbReference type="NCBI Taxonomy" id="367743"/>
    <lineage>
        <taxon>Bacteria</taxon>
        <taxon>Bacillati</taxon>
        <taxon>Bacillota</taxon>
        <taxon>Bacilli</taxon>
        <taxon>Bacillales</taxon>
        <taxon>Caryophanaceae</taxon>
        <taxon>Ureibacillus</taxon>
    </lineage>
</organism>
<evidence type="ECO:0000256" key="3">
    <source>
        <dbReference type="ARBA" id="ARBA00012438"/>
    </source>
</evidence>
<dbReference type="GO" id="GO:0005524">
    <property type="term" value="F:ATP binding"/>
    <property type="evidence" value="ECO:0007669"/>
    <property type="project" value="UniProtKB-KW"/>
</dbReference>
<dbReference type="PROSITE" id="PS50109">
    <property type="entry name" value="HIS_KIN"/>
    <property type="match status" value="1"/>
</dbReference>
<comment type="subcellular location">
    <subcellularLocation>
        <location evidence="2">Cell membrane</location>
        <topology evidence="2">Multi-pass membrane protein</topology>
    </subcellularLocation>
</comment>
<evidence type="ECO:0000256" key="4">
    <source>
        <dbReference type="ARBA" id="ARBA00022553"/>
    </source>
</evidence>
<keyword evidence="7" id="KW-0418">Kinase</keyword>
<dbReference type="CDD" id="cd00075">
    <property type="entry name" value="HATPase"/>
    <property type="match status" value="1"/>
</dbReference>
<keyword evidence="12" id="KW-1185">Reference proteome</keyword>
<dbReference type="CDD" id="cd00082">
    <property type="entry name" value="HisKA"/>
    <property type="match status" value="1"/>
</dbReference>
<dbReference type="EC" id="2.7.13.3" evidence="3"/>
<dbReference type="SUPFAM" id="SSF47384">
    <property type="entry name" value="Homodimeric domain of signal transducing histidine kinase"/>
    <property type="match status" value="1"/>
</dbReference>
<dbReference type="SMART" id="SM00387">
    <property type="entry name" value="HATPase_c"/>
    <property type="match status" value="1"/>
</dbReference>
<comment type="catalytic activity">
    <reaction evidence="1">
        <text>ATP + protein L-histidine = ADP + protein N-phospho-L-histidine.</text>
        <dbReference type="EC" id="2.7.13.3"/>
    </reaction>
</comment>
<dbReference type="KEGG" id="uth:DKZ56_06070"/>
<proteinExistence type="predicted"/>
<evidence type="ECO:0000256" key="8">
    <source>
        <dbReference type="ARBA" id="ARBA00022840"/>
    </source>
</evidence>
<feature type="domain" description="Histidine kinase" evidence="10">
    <location>
        <begin position="252"/>
        <end position="458"/>
    </location>
</feature>
<keyword evidence="4" id="KW-0597">Phosphoprotein</keyword>
<dbReference type="Proteomes" id="UP000291151">
    <property type="component" value="Chromosome"/>
</dbReference>
<protein>
    <recommendedName>
        <fullName evidence="3">histidine kinase</fullName>
        <ecNumber evidence="3">2.7.13.3</ecNumber>
    </recommendedName>
</protein>
<evidence type="ECO:0000256" key="9">
    <source>
        <dbReference type="ARBA" id="ARBA00023012"/>
    </source>
</evidence>
<evidence type="ECO:0000313" key="12">
    <source>
        <dbReference type="Proteomes" id="UP000291151"/>
    </source>
</evidence>
<evidence type="ECO:0000256" key="7">
    <source>
        <dbReference type="ARBA" id="ARBA00022777"/>
    </source>
</evidence>
<dbReference type="AlphaFoldDB" id="A0A4P6US46"/>
<dbReference type="RefSeq" id="WP_208651845.1">
    <property type="nucleotide sequence ID" value="NZ_CP036528.1"/>
</dbReference>
<keyword evidence="8" id="KW-0067">ATP-binding</keyword>
<dbReference type="PRINTS" id="PR00344">
    <property type="entry name" value="BCTRLSENSOR"/>
</dbReference>
<accession>A0A4P6US46</accession>
<dbReference type="Pfam" id="PF00512">
    <property type="entry name" value="HisKA"/>
    <property type="match status" value="1"/>
</dbReference>
<dbReference type="PANTHER" id="PTHR43711">
    <property type="entry name" value="TWO-COMPONENT HISTIDINE KINASE"/>
    <property type="match status" value="1"/>
</dbReference>
<keyword evidence="9" id="KW-0902">Two-component regulatory system</keyword>
<reference evidence="11 12" key="1">
    <citation type="submission" date="2019-02" db="EMBL/GenBank/DDBJ databases">
        <title>Ureibacillus thermophilus.</title>
        <authorList>
            <person name="Sunny J.S."/>
            <person name="Natarajan A."/>
            <person name="Saleena L.M."/>
        </authorList>
    </citation>
    <scope>NUCLEOTIDE SEQUENCE [LARGE SCALE GENOMIC DNA]</scope>
    <source>
        <strain evidence="11 12">LM102</strain>
    </source>
</reference>
<sequence>MNNTTMVPLLEMEELILYEDEPVILLNTSCKIESISKKAAQLLNIDEEIGKPLPMDDLSRSRWHSFLSRVRQENFSFSSFNVKGKGLGYKEIIVFGIFIKKKNLVFLKILNEQSIYNRVQLDGRSFLNDLPYGIILFKEDMINEINTKAIEMLNMDLENILNLTFDSFLTQYFDFGYKKIQFLSELKTFGHATFEIKCLNDDNEMFFTLDCKYFYYLDMVVVSVIDITEKIQLKQKVQELEQLSEIGKMSATITHEIKNVVTSLKGFMELLKFNTTEEGKKYIKIVESEIERMESILSEILYLAKPNKLIKEKISLQELINEVIQVMQPQASLNNVAIQFNVHENCNSMIVGNANRLKQMFINLIKNAIEVMHNGGTINVELKNMYNKIQIYIQDQGIGIPEEHLNKLFTPFFTTKEDGTGLGLSLVKKVVDEHQGKIAVESTIDVGSTFILEFPNYTDYFTRFYYEKNQKNVG</sequence>
<dbReference type="GO" id="GO:0005886">
    <property type="term" value="C:plasma membrane"/>
    <property type="evidence" value="ECO:0007669"/>
    <property type="project" value="UniProtKB-SubCell"/>
</dbReference>